<name>A0A8J8K7J2_9FLAO</name>
<comment type="cofactor">
    <cofactor evidence="1">
        <name>Fe(2+)</name>
        <dbReference type="ChEBI" id="CHEBI:29033"/>
    </cofactor>
</comment>
<evidence type="ECO:0000256" key="5">
    <source>
        <dbReference type="ARBA" id="ARBA00022723"/>
    </source>
</evidence>
<evidence type="ECO:0000313" key="13">
    <source>
        <dbReference type="Proteomes" id="UP000610746"/>
    </source>
</evidence>
<feature type="binding site" evidence="11">
    <location>
        <position position="197"/>
    </location>
    <ligand>
        <name>Fe cation</name>
        <dbReference type="ChEBI" id="CHEBI:24875"/>
        <label>2</label>
    </ligand>
</feature>
<gene>
    <name evidence="12" type="ORF">HNQ03_000613</name>
</gene>
<dbReference type="Proteomes" id="UP000610746">
    <property type="component" value="Unassembled WGS sequence"/>
</dbReference>
<feature type="binding site" evidence="11">
    <location>
        <position position="164"/>
    </location>
    <ligand>
        <name>Fe cation</name>
        <dbReference type="ChEBI" id="CHEBI:24875"/>
        <label>2</label>
    </ligand>
</feature>
<dbReference type="RefSeq" id="WP_173778170.1">
    <property type="nucleotide sequence ID" value="NZ_JABSNO010000003.1"/>
</dbReference>
<protein>
    <submittedName>
        <fullName evidence="12">Acyl-[acyl-carrier-protein] desaturase</fullName>
        <ecNumber evidence="12">1.14.19.2</ecNumber>
    </submittedName>
</protein>
<keyword evidence="8 11" id="KW-0408">Iron</keyword>
<comment type="similarity">
    <text evidence="2">Belongs to the fatty acid desaturase type 2 family.</text>
</comment>
<keyword evidence="13" id="KW-1185">Reference proteome</keyword>
<sequence length="325" mass="37798">MYEKLVRKEVMKMLDGNVMGYINDFLTPIEKIWQPSDYLPDPTSSNFQYEVEELQTFAREMPYDLFVTLIGDCITEEALPSYETWIMGIEGIDQHNGNNWSKWVRSWTAEENRHGDLLNKYLYLCGRVNMREMEVTTQYLIADGFDLGTANDPYKNFVYTSFQETATNISHRRVGTLAKQSGNKKLAQMCGLIAADEARHAKAYSHFVKEIFKLDPSEMMIAFEEMMRNKIVMPAHLMRQSGQKAGELWEHFSDAAQRCSVYTGQDYINILSDLLQDWKIEHIDGLSEKAQKAQEYLMKLPKRLQKITERMATPDRDCTFKWVAI</sequence>
<evidence type="ECO:0000256" key="4">
    <source>
        <dbReference type="ARBA" id="ARBA00022516"/>
    </source>
</evidence>
<evidence type="ECO:0000256" key="10">
    <source>
        <dbReference type="ARBA" id="ARBA00023160"/>
    </source>
</evidence>
<dbReference type="GO" id="GO:0006633">
    <property type="term" value="P:fatty acid biosynthetic process"/>
    <property type="evidence" value="ECO:0007669"/>
    <property type="project" value="UniProtKB-KW"/>
</dbReference>
<dbReference type="InterPro" id="IPR009078">
    <property type="entry name" value="Ferritin-like_SF"/>
</dbReference>
<dbReference type="PIRSF" id="PIRSF000346">
    <property type="entry name" value="Dlt9_acylACP_des"/>
    <property type="match status" value="1"/>
</dbReference>
<dbReference type="GO" id="GO:0046872">
    <property type="term" value="F:metal ion binding"/>
    <property type="evidence" value="ECO:0007669"/>
    <property type="project" value="UniProtKB-KW"/>
</dbReference>
<keyword evidence="4" id="KW-0444">Lipid biosynthesis</keyword>
<evidence type="ECO:0000256" key="3">
    <source>
        <dbReference type="ARBA" id="ARBA00011738"/>
    </source>
</evidence>
<dbReference type="PANTHER" id="PTHR31155:SF9">
    <property type="entry name" value="STEAROYL-[ACYL-CARRIER-PROTEIN] 9-DESATURASE 7, CHLOROPLASTIC"/>
    <property type="match status" value="1"/>
</dbReference>
<evidence type="ECO:0000256" key="9">
    <source>
        <dbReference type="ARBA" id="ARBA00023098"/>
    </source>
</evidence>
<dbReference type="GO" id="GO:0045300">
    <property type="term" value="F:stearoyl-[ACP] desaturase activity"/>
    <property type="evidence" value="ECO:0007669"/>
    <property type="project" value="UniProtKB-EC"/>
</dbReference>
<dbReference type="InterPro" id="IPR005067">
    <property type="entry name" value="Fatty_acid_desaturase-2"/>
</dbReference>
<feature type="binding site" evidence="11">
    <location>
        <position position="197"/>
    </location>
    <ligand>
        <name>Fe cation</name>
        <dbReference type="ChEBI" id="CHEBI:24875"/>
        <label>1</label>
    </ligand>
</feature>
<feature type="binding site" evidence="11">
    <location>
        <position position="200"/>
    </location>
    <ligand>
        <name>Fe cation</name>
        <dbReference type="ChEBI" id="CHEBI:24875"/>
        <label>2</label>
    </ligand>
</feature>
<evidence type="ECO:0000256" key="1">
    <source>
        <dbReference type="ARBA" id="ARBA00001954"/>
    </source>
</evidence>
<keyword evidence="5 11" id="KW-0479">Metal-binding</keyword>
<dbReference type="Gene3D" id="1.10.620.20">
    <property type="entry name" value="Ribonucleotide Reductase, subunit A"/>
    <property type="match status" value="1"/>
</dbReference>
<dbReference type="CDD" id="cd01050">
    <property type="entry name" value="Acyl_ACP_Desat"/>
    <property type="match status" value="1"/>
</dbReference>
<evidence type="ECO:0000256" key="7">
    <source>
        <dbReference type="ARBA" id="ARBA00023002"/>
    </source>
</evidence>
<keyword evidence="6" id="KW-0276">Fatty acid metabolism</keyword>
<feature type="binding site" evidence="11">
    <location>
        <position position="114"/>
    </location>
    <ligand>
        <name>Fe cation</name>
        <dbReference type="ChEBI" id="CHEBI:24875"/>
        <label>1</label>
    </ligand>
</feature>
<comment type="caution">
    <text evidence="12">The sequence shown here is derived from an EMBL/GenBank/DDBJ whole genome shotgun (WGS) entry which is preliminary data.</text>
</comment>
<dbReference type="EC" id="1.14.19.2" evidence="12"/>
<dbReference type="AlphaFoldDB" id="A0A8J8K7J2"/>
<comment type="subunit">
    <text evidence="3">Homodimer.</text>
</comment>
<feature type="binding site" evidence="11">
    <location>
        <position position="111"/>
    </location>
    <ligand>
        <name>Fe cation</name>
        <dbReference type="ChEBI" id="CHEBI:24875"/>
        <label>1</label>
    </ligand>
</feature>
<evidence type="ECO:0000313" key="12">
    <source>
        <dbReference type="EMBL" id="NRS91546.1"/>
    </source>
</evidence>
<evidence type="ECO:0000256" key="8">
    <source>
        <dbReference type="ARBA" id="ARBA00023004"/>
    </source>
</evidence>
<proteinExistence type="inferred from homology"/>
<dbReference type="Pfam" id="PF03405">
    <property type="entry name" value="FA_desaturase_2"/>
    <property type="match status" value="1"/>
</dbReference>
<feature type="binding site" evidence="11">
    <location>
        <position position="76"/>
    </location>
    <ligand>
        <name>Fe cation</name>
        <dbReference type="ChEBI" id="CHEBI:24875"/>
        <label>1</label>
    </ligand>
</feature>
<evidence type="ECO:0000256" key="2">
    <source>
        <dbReference type="ARBA" id="ARBA00008749"/>
    </source>
</evidence>
<feature type="binding site" evidence="11">
    <location>
        <position position="111"/>
    </location>
    <ligand>
        <name>Fe cation</name>
        <dbReference type="ChEBI" id="CHEBI:24875"/>
        <label>2</label>
    </ligand>
</feature>
<dbReference type="SUPFAM" id="SSF47240">
    <property type="entry name" value="Ferritin-like"/>
    <property type="match status" value="1"/>
</dbReference>
<evidence type="ECO:0000256" key="6">
    <source>
        <dbReference type="ARBA" id="ARBA00022832"/>
    </source>
</evidence>
<keyword evidence="9" id="KW-0443">Lipid metabolism</keyword>
<organism evidence="12 13">
    <name type="scientific">Frigoriflavimonas asaccharolytica</name>
    <dbReference type="NCBI Taxonomy" id="2735899"/>
    <lineage>
        <taxon>Bacteria</taxon>
        <taxon>Pseudomonadati</taxon>
        <taxon>Bacteroidota</taxon>
        <taxon>Flavobacteriia</taxon>
        <taxon>Flavobacteriales</taxon>
        <taxon>Weeksellaceae</taxon>
        <taxon>Frigoriflavimonas</taxon>
    </lineage>
</organism>
<reference evidence="12" key="1">
    <citation type="submission" date="2020-05" db="EMBL/GenBank/DDBJ databases">
        <title>Genomic Encyclopedia of Type Strains, Phase IV (KMG-V): Genome sequencing to study the core and pangenomes of soil and plant-associated prokaryotes.</title>
        <authorList>
            <person name="Whitman W."/>
        </authorList>
    </citation>
    <scope>NUCLEOTIDE SEQUENCE</scope>
    <source>
        <strain evidence="12">16F</strain>
    </source>
</reference>
<dbReference type="EMBL" id="JABSNO010000003">
    <property type="protein sequence ID" value="NRS91546.1"/>
    <property type="molecule type" value="Genomic_DNA"/>
</dbReference>
<keyword evidence="7 12" id="KW-0560">Oxidoreductase</keyword>
<comment type="cofactor">
    <cofactor evidence="11">
        <name>Fe cation</name>
        <dbReference type="ChEBI" id="CHEBI:24875"/>
    </cofactor>
    <text evidence="11">Binds 2 iron ions per subunit.</text>
</comment>
<keyword evidence="10" id="KW-0275">Fatty acid biosynthesis</keyword>
<dbReference type="PANTHER" id="PTHR31155">
    <property type="entry name" value="ACYL- ACYL-CARRIER-PROTEIN DESATURASE-RELATED"/>
    <property type="match status" value="1"/>
</dbReference>
<dbReference type="InterPro" id="IPR012348">
    <property type="entry name" value="RNR-like"/>
</dbReference>
<accession>A0A8J8K7J2</accession>
<evidence type="ECO:0000256" key="11">
    <source>
        <dbReference type="PIRSR" id="PIRSR000346-1"/>
    </source>
</evidence>